<evidence type="ECO:0000313" key="3">
    <source>
        <dbReference type="Proteomes" id="UP001238969"/>
    </source>
</evidence>
<sequence length="84" mass="9687">MTSKPIKPYKSYTDQVALLCSRGMEIKNVAQATHVLSTRNYYRLSGYWYSARIIDFASGKPTDNFQPGTSLDLCTELYTYVYKR</sequence>
<evidence type="ECO:0000313" key="1">
    <source>
        <dbReference type="EMBL" id="MDK6695731.1"/>
    </source>
</evidence>
<protein>
    <submittedName>
        <fullName evidence="2">Uncharacterized protein</fullName>
    </submittedName>
</protein>
<accession>A0ABD4ZE86</accession>
<name>A0ABD4ZE86_GARVA</name>
<dbReference type="InterPro" id="IPR011664">
    <property type="entry name" value="Abi_system_AbiD/AbiF-like"/>
</dbReference>
<reference evidence="3 4" key="1">
    <citation type="submission" date="2023-05" db="EMBL/GenBank/DDBJ databases">
        <title>Cataloging the Phylogenetic Diversity of Human Bladder Bacteria.</title>
        <authorList>
            <person name="Du J."/>
        </authorList>
    </citation>
    <scope>NUCLEOTIDE SEQUENCE [LARGE SCALE GENOMIC DNA]</scope>
    <source>
        <strain evidence="2 3">UMB6972</strain>
        <strain evidence="1 4">UMB9230</strain>
    </source>
</reference>
<organism evidence="2 3">
    <name type="scientific">Gardnerella vaginalis</name>
    <dbReference type="NCBI Taxonomy" id="2702"/>
    <lineage>
        <taxon>Bacteria</taxon>
        <taxon>Bacillati</taxon>
        <taxon>Actinomycetota</taxon>
        <taxon>Actinomycetes</taxon>
        <taxon>Bifidobacteriales</taxon>
        <taxon>Bifidobacteriaceae</taxon>
        <taxon>Gardnerella</taxon>
    </lineage>
</organism>
<comment type="caution">
    <text evidence="2">The sequence shown here is derived from an EMBL/GenBank/DDBJ whole genome shotgun (WGS) entry which is preliminary data.</text>
</comment>
<dbReference type="AlphaFoldDB" id="A0ABD4ZE86"/>
<evidence type="ECO:0000313" key="4">
    <source>
        <dbReference type="Proteomes" id="UP001240561"/>
    </source>
</evidence>
<evidence type="ECO:0000313" key="2">
    <source>
        <dbReference type="EMBL" id="MDK6861721.1"/>
    </source>
</evidence>
<dbReference type="EMBL" id="JASOGJ010000004">
    <property type="protein sequence ID" value="MDK6695731.1"/>
    <property type="molecule type" value="Genomic_DNA"/>
</dbReference>
<dbReference type="RefSeq" id="WP_219620757.1">
    <property type="nucleotide sequence ID" value="NZ_CP083177.1"/>
</dbReference>
<proteinExistence type="predicted"/>
<dbReference type="Proteomes" id="UP001240561">
    <property type="component" value="Unassembled WGS sequence"/>
</dbReference>
<dbReference type="EMBL" id="JASOLZ010000004">
    <property type="protein sequence ID" value="MDK6861721.1"/>
    <property type="molecule type" value="Genomic_DNA"/>
</dbReference>
<dbReference type="Proteomes" id="UP001238969">
    <property type="component" value="Unassembled WGS sequence"/>
</dbReference>
<dbReference type="Pfam" id="PF07751">
    <property type="entry name" value="Abi_2"/>
    <property type="match status" value="1"/>
</dbReference>
<gene>
    <name evidence="1" type="ORF">QP177_04030</name>
    <name evidence="2" type="ORF">QP355_03570</name>
</gene>